<evidence type="ECO:0000256" key="10">
    <source>
        <dbReference type="SAM" id="Phobius"/>
    </source>
</evidence>
<feature type="transmembrane region" description="Helical" evidence="10">
    <location>
        <begin position="72"/>
        <end position="92"/>
    </location>
</feature>
<evidence type="ECO:0000256" key="1">
    <source>
        <dbReference type="ARBA" id="ARBA00000085"/>
    </source>
</evidence>
<feature type="transmembrane region" description="Helical" evidence="10">
    <location>
        <begin position="29"/>
        <end position="52"/>
    </location>
</feature>
<dbReference type="Pfam" id="PF02518">
    <property type="entry name" value="HATPase_c"/>
    <property type="match status" value="1"/>
</dbReference>
<dbReference type="InterPro" id="IPR036890">
    <property type="entry name" value="HATPase_C_sf"/>
</dbReference>
<dbReference type="SUPFAM" id="SSF55874">
    <property type="entry name" value="ATPase domain of HSP90 chaperone/DNA topoisomerase II/histidine kinase"/>
    <property type="match status" value="1"/>
</dbReference>
<keyword evidence="3" id="KW-0597">Phosphoprotein</keyword>
<feature type="domain" description="Signal transduction histidine kinase subgroup 3 dimerisation and phosphoacceptor" evidence="12">
    <location>
        <begin position="241"/>
        <end position="306"/>
    </location>
</feature>
<comment type="caution">
    <text evidence="13">The sequence shown here is derived from an EMBL/GenBank/DDBJ whole genome shotgun (WGS) entry which is preliminary data.</text>
</comment>
<evidence type="ECO:0000313" key="13">
    <source>
        <dbReference type="EMBL" id="GAA2187535.1"/>
    </source>
</evidence>
<dbReference type="PANTHER" id="PTHR24421:SF10">
    <property type="entry name" value="NITRATE_NITRITE SENSOR PROTEIN NARQ"/>
    <property type="match status" value="1"/>
</dbReference>
<evidence type="ECO:0000256" key="9">
    <source>
        <dbReference type="SAM" id="MobiDB-lite"/>
    </source>
</evidence>
<dbReference type="Proteomes" id="UP001501084">
    <property type="component" value="Unassembled WGS sequence"/>
</dbReference>
<dbReference type="PANTHER" id="PTHR24421">
    <property type="entry name" value="NITRATE/NITRITE SENSOR PROTEIN NARX-RELATED"/>
    <property type="match status" value="1"/>
</dbReference>
<evidence type="ECO:0000256" key="8">
    <source>
        <dbReference type="ARBA" id="ARBA00023012"/>
    </source>
</evidence>
<keyword evidence="4" id="KW-0808">Transferase</keyword>
<feature type="region of interest" description="Disordered" evidence="9">
    <location>
        <begin position="450"/>
        <end position="477"/>
    </location>
</feature>
<evidence type="ECO:0000259" key="11">
    <source>
        <dbReference type="Pfam" id="PF02518"/>
    </source>
</evidence>
<keyword evidence="10" id="KW-0472">Membrane</keyword>
<evidence type="ECO:0000259" key="12">
    <source>
        <dbReference type="Pfam" id="PF07730"/>
    </source>
</evidence>
<keyword evidence="10" id="KW-1133">Transmembrane helix</keyword>
<dbReference type="InterPro" id="IPR003594">
    <property type="entry name" value="HATPase_dom"/>
</dbReference>
<evidence type="ECO:0000256" key="6">
    <source>
        <dbReference type="ARBA" id="ARBA00022777"/>
    </source>
</evidence>
<feature type="transmembrane region" description="Helical" evidence="10">
    <location>
        <begin position="141"/>
        <end position="160"/>
    </location>
</feature>
<comment type="catalytic activity">
    <reaction evidence="1">
        <text>ATP + protein L-histidine = ADP + protein N-phospho-L-histidine.</text>
        <dbReference type="EC" id="2.7.13.3"/>
    </reaction>
</comment>
<keyword evidence="7" id="KW-0067">ATP-binding</keyword>
<evidence type="ECO:0000256" key="7">
    <source>
        <dbReference type="ARBA" id="ARBA00022840"/>
    </source>
</evidence>
<keyword evidence="5" id="KW-0547">Nucleotide-binding</keyword>
<keyword evidence="14" id="KW-1185">Reference proteome</keyword>
<proteinExistence type="predicted"/>
<keyword evidence="8" id="KW-0902">Two-component regulatory system</keyword>
<dbReference type="Gene3D" id="1.20.5.1930">
    <property type="match status" value="1"/>
</dbReference>
<feature type="transmembrane region" description="Helical" evidence="10">
    <location>
        <begin position="97"/>
        <end position="112"/>
    </location>
</feature>
<feature type="transmembrane region" description="Helical" evidence="10">
    <location>
        <begin position="188"/>
        <end position="207"/>
    </location>
</feature>
<evidence type="ECO:0000256" key="5">
    <source>
        <dbReference type="ARBA" id="ARBA00022741"/>
    </source>
</evidence>
<evidence type="ECO:0000313" key="14">
    <source>
        <dbReference type="Proteomes" id="UP001501084"/>
    </source>
</evidence>
<sequence length="477" mass="50365">MNGMTPDAEVRLPRPPGVIRRAFAAHPRAVDITIVVWYFIGSALGISLDIAASATWDEATGSSTWAGVPEHLTWPWVLIAAARILLIAATLLYRRRFPLLGLIVIVVVTFGEQGMQSLANGVALMFLLYAVPVYRSVAAGWVAYGIAVGGALLQSALSFWRGTTEFETTSPANLIAADTGAVQSIGELVTLSVVSAMWLLAILMLGINLGNRRRYIAAVIDRAHQLVRERDQLAQLAVAEERSRIAREMHDIVAHSVSVMIALSEGAARASERAPEAAADAMRRSAETGRTALAEMRRLLGALHSTGEQADLLPQPGVEDLPQLVDGFVDAGLAVTLQVTGEAAGDRGQDLAVYRVVQEGLTNVLRYAGTGARVRVQVQRDTDRTTVLVRDFGPAPGEPQPVAGLGSGRGLAGLAERARVFGGKIESGPVASSEGGGWRLWAVLPVSAAASGADGSAGPPPPMQAGPSPAPPREERR</sequence>
<dbReference type="CDD" id="cd16917">
    <property type="entry name" value="HATPase_UhpB-NarQ-NarX-like"/>
    <property type="match status" value="1"/>
</dbReference>
<accession>A0ABN3B4S4</accession>
<dbReference type="InterPro" id="IPR011712">
    <property type="entry name" value="Sig_transdc_His_kin_sub3_dim/P"/>
</dbReference>
<dbReference type="EMBL" id="BAAAOP010000005">
    <property type="protein sequence ID" value="GAA2187535.1"/>
    <property type="molecule type" value="Genomic_DNA"/>
</dbReference>
<feature type="compositionally biased region" description="Pro residues" evidence="9">
    <location>
        <begin position="458"/>
        <end position="471"/>
    </location>
</feature>
<gene>
    <name evidence="13" type="ORF">GCM10009786_12920</name>
</gene>
<evidence type="ECO:0000256" key="3">
    <source>
        <dbReference type="ARBA" id="ARBA00022553"/>
    </source>
</evidence>
<dbReference type="InterPro" id="IPR050482">
    <property type="entry name" value="Sensor_HK_TwoCompSys"/>
</dbReference>
<name>A0ABN3B4S4_9MICO</name>
<keyword evidence="10" id="KW-0812">Transmembrane</keyword>
<dbReference type="GO" id="GO:0016301">
    <property type="term" value="F:kinase activity"/>
    <property type="evidence" value="ECO:0007669"/>
    <property type="project" value="UniProtKB-KW"/>
</dbReference>
<dbReference type="EC" id="2.7.13.3" evidence="2"/>
<evidence type="ECO:0000256" key="4">
    <source>
        <dbReference type="ARBA" id="ARBA00022679"/>
    </source>
</evidence>
<reference evidence="13 14" key="1">
    <citation type="journal article" date="2019" name="Int. J. Syst. Evol. Microbiol.">
        <title>The Global Catalogue of Microorganisms (GCM) 10K type strain sequencing project: providing services to taxonomists for standard genome sequencing and annotation.</title>
        <authorList>
            <consortium name="The Broad Institute Genomics Platform"/>
            <consortium name="The Broad Institute Genome Sequencing Center for Infectious Disease"/>
            <person name="Wu L."/>
            <person name="Ma J."/>
        </authorList>
    </citation>
    <scope>NUCLEOTIDE SEQUENCE [LARGE SCALE GENOMIC DNA]</scope>
    <source>
        <strain evidence="13 14">JCM 14919</strain>
    </source>
</reference>
<protein>
    <recommendedName>
        <fullName evidence="2">histidine kinase</fullName>
        <ecNumber evidence="2">2.7.13.3</ecNumber>
    </recommendedName>
</protein>
<evidence type="ECO:0000256" key="2">
    <source>
        <dbReference type="ARBA" id="ARBA00012438"/>
    </source>
</evidence>
<dbReference type="Pfam" id="PF07730">
    <property type="entry name" value="HisKA_3"/>
    <property type="match status" value="1"/>
</dbReference>
<organism evidence="13 14">
    <name type="scientific">Leucobacter alluvii</name>
    <dbReference type="NCBI Taxonomy" id="340321"/>
    <lineage>
        <taxon>Bacteria</taxon>
        <taxon>Bacillati</taxon>
        <taxon>Actinomycetota</taxon>
        <taxon>Actinomycetes</taxon>
        <taxon>Micrococcales</taxon>
        <taxon>Microbacteriaceae</taxon>
        <taxon>Leucobacter</taxon>
    </lineage>
</organism>
<keyword evidence="6 13" id="KW-0418">Kinase</keyword>
<feature type="domain" description="Histidine kinase/HSP90-like ATPase" evidence="11">
    <location>
        <begin position="351"/>
        <end position="446"/>
    </location>
</feature>
<dbReference type="Gene3D" id="3.30.565.10">
    <property type="entry name" value="Histidine kinase-like ATPase, C-terminal domain"/>
    <property type="match status" value="1"/>
</dbReference>